<dbReference type="Proteomes" id="UP001284033">
    <property type="component" value="Unassembled WGS sequence"/>
</dbReference>
<dbReference type="AlphaFoldDB" id="A0AAP6HDL0"/>
<dbReference type="RefSeq" id="WP_154469250.1">
    <property type="nucleotide sequence ID" value="NZ_CP110126.1"/>
</dbReference>
<gene>
    <name evidence="1" type="ORF">PG303_05015</name>
</gene>
<sequence length="160" mass="17001">MKTVGLGKFAQSTVGMVAFVADVQHSTVTTGSFSPRGYPVKEGFGYRIHTQFGGHGLYDPSFEITTNIPLSGGIALTKVGLTRLSKSAYGLKVGLGGSKTMLKSSYLFSKTPLNRSMGMRLPTIMGKSTNNLGVFLGRNSALIGAGSTAYGGHHFIYKKR</sequence>
<comment type="caution">
    <text evidence="1">The sequence shown here is derived from an EMBL/GenBank/DDBJ whole genome shotgun (WGS) entry which is preliminary data.</text>
</comment>
<proteinExistence type="predicted"/>
<accession>A0AAP6HDL0</accession>
<reference evidence="1" key="1">
    <citation type="submission" date="2023-01" db="EMBL/GenBank/DDBJ databases">
        <title>Genome-based studies on antimicrobial resistance profiles of Riemerella anatipestifer in China, 1994 to 2021.</title>
        <authorList>
            <person name="Yang Z."/>
            <person name="Zhu D."/>
        </authorList>
    </citation>
    <scope>NUCLEOTIDE SEQUENCE</scope>
    <source>
        <strain evidence="1">RCAD1218</strain>
    </source>
</reference>
<dbReference type="EMBL" id="JAQZHK010000003">
    <property type="protein sequence ID" value="MDY3512574.1"/>
    <property type="molecule type" value="Genomic_DNA"/>
</dbReference>
<evidence type="ECO:0000313" key="2">
    <source>
        <dbReference type="Proteomes" id="UP001284033"/>
    </source>
</evidence>
<protein>
    <submittedName>
        <fullName evidence="1">Uncharacterized protein</fullName>
    </submittedName>
</protein>
<name>A0AAP6HDL0_RIEAN</name>
<evidence type="ECO:0000313" key="1">
    <source>
        <dbReference type="EMBL" id="MDY3512574.1"/>
    </source>
</evidence>
<organism evidence="1 2">
    <name type="scientific">Riemerella anatipestifer</name>
    <name type="common">Moraxella anatipestifer</name>
    <dbReference type="NCBI Taxonomy" id="34085"/>
    <lineage>
        <taxon>Bacteria</taxon>
        <taxon>Pseudomonadati</taxon>
        <taxon>Bacteroidota</taxon>
        <taxon>Flavobacteriia</taxon>
        <taxon>Flavobacteriales</taxon>
        <taxon>Weeksellaceae</taxon>
        <taxon>Riemerella</taxon>
    </lineage>
</organism>